<dbReference type="GO" id="GO:0030687">
    <property type="term" value="C:preribosome, large subunit precursor"/>
    <property type="evidence" value="ECO:0007669"/>
    <property type="project" value="TreeGrafter"/>
</dbReference>
<dbReference type="PANTHER" id="PTHR12661">
    <property type="entry name" value="PETER PAN-RELATED"/>
    <property type="match status" value="1"/>
</dbReference>
<dbReference type="Pfam" id="PF04427">
    <property type="entry name" value="Brix"/>
    <property type="match status" value="1"/>
</dbReference>
<dbReference type="AlphaFoldDB" id="A0A0A9X2K0"/>
<evidence type="ECO:0000313" key="3">
    <source>
        <dbReference type="EMBL" id="JAG13003.1"/>
    </source>
</evidence>
<feature type="domain" description="Brix" evidence="2">
    <location>
        <begin position="1"/>
        <end position="131"/>
    </location>
</feature>
<accession>A0A0A9X2K0</accession>
<dbReference type="PANTHER" id="PTHR12661:SF5">
    <property type="entry name" value="SUPPRESSOR OF SWI4 1 HOMOLOG"/>
    <property type="match status" value="1"/>
</dbReference>
<dbReference type="GO" id="GO:0019843">
    <property type="term" value="F:rRNA binding"/>
    <property type="evidence" value="ECO:0007669"/>
    <property type="project" value="InterPro"/>
</dbReference>
<gene>
    <name evidence="3" type="primary">ppan_1</name>
    <name evidence="3" type="ORF">CM83_9137</name>
</gene>
<evidence type="ECO:0000256" key="1">
    <source>
        <dbReference type="SAM" id="SignalP"/>
    </source>
</evidence>
<reference evidence="3" key="2">
    <citation type="submission" date="2014-07" db="EMBL/GenBank/DDBJ databases">
        <authorList>
            <person name="Hull J."/>
        </authorList>
    </citation>
    <scope>NUCLEOTIDE SEQUENCE</scope>
</reference>
<dbReference type="InterPro" id="IPR007109">
    <property type="entry name" value="Brix"/>
</dbReference>
<name>A0A0A9X2K0_LYGHE</name>
<proteinExistence type="predicted"/>
<dbReference type="GO" id="GO:0000027">
    <property type="term" value="P:ribosomal large subunit assembly"/>
    <property type="evidence" value="ECO:0007669"/>
    <property type="project" value="TreeGrafter"/>
</dbReference>
<sequence length="131" mass="15014">DFIRFATRFLITNMVVLSQTVLHSYIRFCKLPEGPTAWLQILSYSTCSAVRKSQRTPYTVSQSLFQTAPLVILNNFTSNKPNIQILAKILQNLFPPINIATSTVKQCKRAVLFHYNSQTDTIEFRHYAISI</sequence>
<feature type="signal peptide" evidence="1">
    <location>
        <begin position="1"/>
        <end position="18"/>
    </location>
</feature>
<dbReference type="EMBL" id="GBHO01030601">
    <property type="protein sequence ID" value="JAG13003.1"/>
    <property type="molecule type" value="Transcribed_RNA"/>
</dbReference>
<keyword evidence="1" id="KW-0732">Signal</keyword>
<feature type="chain" id="PRO_5002069583" evidence="1">
    <location>
        <begin position="19"/>
        <end position="131"/>
    </location>
</feature>
<evidence type="ECO:0000259" key="2">
    <source>
        <dbReference type="PROSITE" id="PS50833"/>
    </source>
</evidence>
<feature type="non-terminal residue" evidence="3">
    <location>
        <position position="131"/>
    </location>
</feature>
<dbReference type="PROSITE" id="PS50833">
    <property type="entry name" value="BRIX"/>
    <property type="match status" value="1"/>
</dbReference>
<reference evidence="3" key="1">
    <citation type="journal article" date="2014" name="PLoS ONE">
        <title>Transcriptome-Based Identification of ABC Transporters in the Western Tarnished Plant Bug Lygus hesperus.</title>
        <authorList>
            <person name="Hull J.J."/>
            <person name="Chaney K."/>
            <person name="Geib S.M."/>
            <person name="Fabrick J.A."/>
            <person name="Brent C.S."/>
            <person name="Walsh D."/>
            <person name="Lavine L.C."/>
        </authorList>
    </citation>
    <scope>NUCLEOTIDE SEQUENCE</scope>
</reference>
<dbReference type="InterPro" id="IPR045112">
    <property type="entry name" value="PPAN-like"/>
</dbReference>
<dbReference type="GO" id="GO:0006364">
    <property type="term" value="P:rRNA processing"/>
    <property type="evidence" value="ECO:0007669"/>
    <property type="project" value="InterPro"/>
</dbReference>
<organism evidence="3">
    <name type="scientific">Lygus hesperus</name>
    <name type="common">Western plant bug</name>
    <dbReference type="NCBI Taxonomy" id="30085"/>
    <lineage>
        <taxon>Eukaryota</taxon>
        <taxon>Metazoa</taxon>
        <taxon>Ecdysozoa</taxon>
        <taxon>Arthropoda</taxon>
        <taxon>Hexapoda</taxon>
        <taxon>Insecta</taxon>
        <taxon>Pterygota</taxon>
        <taxon>Neoptera</taxon>
        <taxon>Paraneoptera</taxon>
        <taxon>Hemiptera</taxon>
        <taxon>Heteroptera</taxon>
        <taxon>Panheteroptera</taxon>
        <taxon>Cimicomorpha</taxon>
        <taxon>Miridae</taxon>
        <taxon>Mirini</taxon>
        <taxon>Lygus</taxon>
    </lineage>
</organism>
<protein>
    <submittedName>
        <fullName evidence="3">Peter Pan-like protein</fullName>
    </submittedName>
</protein>
<feature type="non-terminal residue" evidence="3">
    <location>
        <position position="1"/>
    </location>
</feature>